<dbReference type="AlphaFoldDB" id="A0A1D1UYX0"/>
<comment type="caution">
    <text evidence="1">The sequence shown here is derived from an EMBL/GenBank/DDBJ whole genome shotgun (WGS) entry which is preliminary data.</text>
</comment>
<dbReference type="InterPro" id="IPR028082">
    <property type="entry name" value="Peripla_BP_I"/>
</dbReference>
<evidence type="ECO:0000313" key="2">
    <source>
        <dbReference type="Proteomes" id="UP000186922"/>
    </source>
</evidence>
<protein>
    <submittedName>
        <fullName evidence="1">Uncharacterized protein</fullName>
    </submittedName>
</protein>
<dbReference type="SUPFAM" id="SSF53822">
    <property type="entry name" value="Periplasmic binding protein-like I"/>
    <property type="match status" value="1"/>
</dbReference>
<accession>A0A1D1UYX0</accession>
<evidence type="ECO:0000313" key="1">
    <source>
        <dbReference type="EMBL" id="GAU94806.1"/>
    </source>
</evidence>
<sequence>MRIPREGTMEWEFGDKSDEVNFTAQNPVCSLCTYDRANAQIQSEEFQVIRPVIPSFFVISSPSMDWTKISNITKEIAERRKVWITRTPEQQAVIENPEWEVLHSFSEITSGSSPKIFNRTALGREMAQLFYNQSVHGDVFGRDISISSTGMRRFVVEVQQYNLTLKRYKKVMVFDTDDRQIQLVPGAEIVWKGGQIPADRPQCLNEKACILDSSLKEQIRTTWKEVPSFPSVCLDARRSVPRAQFGQETLLVRSALNIIWSIVDAPVTVH</sequence>
<organism evidence="1 2">
    <name type="scientific">Ramazzottius varieornatus</name>
    <name type="common">Water bear</name>
    <name type="synonym">Tardigrade</name>
    <dbReference type="NCBI Taxonomy" id="947166"/>
    <lineage>
        <taxon>Eukaryota</taxon>
        <taxon>Metazoa</taxon>
        <taxon>Ecdysozoa</taxon>
        <taxon>Tardigrada</taxon>
        <taxon>Eutardigrada</taxon>
        <taxon>Parachela</taxon>
        <taxon>Hypsibioidea</taxon>
        <taxon>Ramazzottiidae</taxon>
        <taxon>Ramazzottius</taxon>
    </lineage>
</organism>
<name>A0A1D1UYX0_RAMVA</name>
<dbReference type="Proteomes" id="UP000186922">
    <property type="component" value="Unassembled WGS sequence"/>
</dbReference>
<gene>
    <name evidence="1" type="primary">RvY_06518-1</name>
    <name evidence="1" type="synonym">RvY_06518.1</name>
    <name evidence="1" type="ORF">RvY_06518</name>
</gene>
<keyword evidence="2" id="KW-1185">Reference proteome</keyword>
<reference evidence="1 2" key="1">
    <citation type="journal article" date="2016" name="Nat. Commun.">
        <title>Extremotolerant tardigrade genome and improved radiotolerance of human cultured cells by tardigrade-unique protein.</title>
        <authorList>
            <person name="Hashimoto T."/>
            <person name="Horikawa D.D."/>
            <person name="Saito Y."/>
            <person name="Kuwahara H."/>
            <person name="Kozuka-Hata H."/>
            <person name="Shin-I T."/>
            <person name="Minakuchi Y."/>
            <person name="Ohishi K."/>
            <person name="Motoyama A."/>
            <person name="Aizu T."/>
            <person name="Enomoto A."/>
            <person name="Kondo K."/>
            <person name="Tanaka S."/>
            <person name="Hara Y."/>
            <person name="Koshikawa S."/>
            <person name="Sagara H."/>
            <person name="Miura T."/>
            <person name="Yokobori S."/>
            <person name="Miyagawa K."/>
            <person name="Suzuki Y."/>
            <person name="Kubo T."/>
            <person name="Oyama M."/>
            <person name="Kohara Y."/>
            <person name="Fujiyama A."/>
            <person name="Arakawa K."/>
            <person name="Katayama T."/>
            <person name="Toyoda A."/>
            <person name="Kunieda T."/>
        </authorList>
    </citation>
    <scope>NUCLEOTIDE SEQUENCE [LARGE SCALE GENOMIC DNA]</scope>
    <source>
        <strain evidence="1 2">YOKOZUNA-1</strain>
    </source>
</reference>
<dbReference type="Gene3D" id="3.40.50.2300">
    <property type="match status" value="1"/>
</dbReference>
<dbReference type="EMBL" id="BDGG01000003">
    <property type="protein sequence ID" value="GAU94806.1"/>
    <property type="molecule type" value="Genomic_DNA"/>
</dbReference>
<proteinExistence type="predicted"/>